<dbReference type="SMART" id="SM00066">
    <property type="entry name" value="GAL4"/>
    <property type="match status" value="1"/>
</dbReference>
<feature type="region of interest" description="Disordered" evidence="2">
    <location>
        <begin position="1"/>
        <end position="35"/>
    </location>
</feature>
<dbReference type="PROSITE" id="PS50048">
    <property type="entry name" value="ZN2_CY6_FUNGAL_2"/>
    <property type="match status" value="1"/>
</dbReference>
<dbReference type="Proteomes" id="UP000193240">
    <property type="component" value="Unassembled WGS sequence"/>
</dbReference>
<keyword evidence="5" id="KW-1185">Reference proteome</keyword>
<dbReference type="AlphaFoldDB" id="A0A1Y2MEP4"/>
<dbReference type="InterPro" id="IPR053181">
    <property type="entry name" value="EcdB-like_regulator"/>
</dbReference>
<dbReference type="STRING" id="105696.A0A1Y2MEP4"/>
<organism evidence="4 5">
    <name type="scientific">Epicoccum nigrum</name>
    <name type="common">Soil fungus</name>
    <name type="synonym">Epicoccum purpurascens</name>
    <dbReference type="NCBI Taxonomy" id="105696"/>
    <lineage>
        <taxon>Eukaryota</taxon>
        <taxon>Fungi</taxon>
        <taxon>Dikarya</taxon>
        <taxon>Ascomycota</taxon>
        <taxon>Pezizomycotina</taxon>
        <taxon>Dothideomycetes</taxon>
        <taxon>Pleosporomycetidae</taxon>
        <taxon>Pleosporales</taxon>
        <taxon>Pleosporineae</taxon>
        <taxon>Didymellaceae</taxon>
        <taxon>Epicoccum</taxon>
    </lineage>
</organism>
<evidence type="ECO:0000256" key="2">
    <source>
        <dbReference type="SAM" id="MobiDB-lite"/>
    </source>
</evidence>
<evidence type="ECO:0000256" key="1">
    <source>
        <dbReference type="ARBA" id="ARBA00023242"/>
    </source>
</evidence>
<dbReference type="SUPFAM" id="SSF57701">
    <property type="entry name" value="Zn2/Cys6 DNA-binding domain"/>
    <property type="match status" value="1"/>
</dbReference>
<dbReference type="Pfam" id="PF00172">
    <property type="entry name" value="Zn_clus"/>
    <property type="match status" value="1"/>
</dbReference>
<dbReference type="PANTHER" id="PTHR47785">
    <property type="entry name" value="ZN(II)2CYS6 TRANSCRIPTION FACTOR (EUROFUNG)-RELATED-RELATED"/>
    <property type="match status" value="1"/>
</dbReference>
<proteinExistence type="predicted"/>
<evidence type="ECO:0000259" key="3">
    <source>
        <dbReference type="PROSITE" id="PS50048"/>
    </source>
</evidence>
<dbReference type="PROSITE" id="PS00463">
    <property type="entry name" value="ZN2_CY6_FUNGAL_1"/>
    <property type="match status" value="1"/>
</dbReference>
<keyword evidence="1" id="KW-0539">Nucleus</keyword>
<dbReference type="GO" id="GO:0008270">
    <property type="term" value="F:zinc ion binding"/>
    <property type="evidence" value="ECO:0007669"/>
    <property type="project" value="InterPro"/>
</dbReference>
<dbReference type="CDD" id="cd12148">
    <property type="entry name" value="fungal_TF_MHR"/>
    <property type="match status" value="1"/>
</dbReference>
<sequence length="683" mass="76836">MDSATTPELPASQGTYPMSAHNNPPSATTKKRKLPHLQDSLSQRATFPRKRSVTACQLCRTRKTKCNNDRPVCAKCSELNAQCIYEEDDASSAATAPGSRILERLEYLIDLVETGSASHSGMGNGGDVGRQDNVDAASETNCADHVDLDDSSAPTMVNALVRRSGGTPECLEQEANQHAYFGSSLDVLDWPIFEGNYDRRWIEALIFDPTLPCDDGHGPCTSPRVTDDSIRDKFDDPRQSSGVGVGVREDDVPHLIERFLANVHVKNPIFDPLYLRKMAKSVAEHGFDWKAPSCLVLFVCALASISSRFIRQSTEMYSDNVPQAETSLSSTPGYHTAESYYTAACKRLGLLKNTLIATECHFVAGVYEMYSLRPLQAAVSFNRACVTFQTLTWMRSEYYATDGHLGKARASRLYWSCLKSEHETSVEIRFPSSGLTKINYTSHFPEPPLATTAEDFYRMHSEFDVDTEATSPTRIHNEFEEGWYYYLADIAARRLLQRVISSLYHAGESAWVDAPYQGLLQTAEELSRQLSQWHRTLPELITFEYDKRADTELAYHLQARALEIRERIYRPFLFRNIHKRKEQAERAVVAPLVQLHASACTQLISHWNVRHRHHGTWLMARQSFTSALLLSAGRLAGLGVVDEESCKQSIQHTLSTLRFWEAEAPDLKASRLILQDVSNRVHV</sequence>
<evidence type="ECO:0000313" key="4">
    <source>
        <dbReference type="EMBL" id="OSS54596.1"/>
    </source>
</evidence>
<dbReference type="InterPro" id="IPR001138">
    <property type="entry name" value="Zn2Cys6_DnaBD"/>
</dbReference>
<accession>A0A1Y2MEP4</accession>
<dbReference type="Gene3D" id="4.10.240.10">
    <property type="entry name" value="Zn(2)-C6 fungal-type DNA-binding domain"/>
    <property type="match status" value="1"/>
</dbReference>
<feature type="compositionally biased region" description="Basic and acidic residues" evidence="2">
    <location>
        <begin position="225"/>
        <end position="238"/>
    </location>
</feature>
<dbReference type="CDD" id="cd00067">
    <property type="entry name" value="GAL4"/>
    <property type="match status" value="1"/>
</dbReference>
<evidence type="ECO:0000313" key="5">
    <source>
        <dbReference type="Proteomes" id="UP000193240"/>
    </source>
</evidence>
<feature type="compositionally biased region" description="Polar residues" evidence="2">
    <location>
        <begin position="1"/>
        <end position="28"/>
    </location>
</feature>
<reference evidence="4 5" key="1">
    <citation type="journal article" date="2017" name="Genome Announc.">
        <title>Genome sequence of the saprophytic ascomycete Epicoccum nigrum ICMP 19927 strain isolated from New Zealand.</title>
        <authorList>
            <person name="Fokin M."/>
            <person name="Fleetwood D."/>
            <person name="Weir B.S."/>
            <person name="Villas-Boas S.G."/>
        </authorList>
    </citation>
    <scope>NUCLEOTIDE SEQUENCE [LARGE SCALE GENOMIC DNA]</scope>
    <source>
        <strain evidence="4 5">ICMP 19927</strain>
    </source>
</reference>
<feature type="region of interest" description="Disordered" evidence="2">
    <location>
        <begin position="224"/>
        <end position="246"/>
    </location>
</feature>
<dbReference type="InParanoid" id="A0A1Y2MEP4"/>
<gene>
    <name evidence="4" type="ORF">B5807_00074</name>
</gene>
<dbReference type="InterPro" id="IPR036864">
    <property type="entry name" value="Zn2-C6_fun-type_DNA-bd_sf"/>
</dbReference>
<dbReference type="PANTHER" id="PTHR47785:SF5">
    <property type="entry name" value="ZN(II)2CYS6 TRANSCRIPTION FACTOR (EUROFUNG)"/>
    <property type="match status" value="1"/>
</dbReference>
<protein>
    <recommendedName>
        <fullName evidence="3">Zn(2)-C6 fungal-type domain-containing protein</fullName>
    </recommendedName>
</protein>
<feature type="domain" description="Zn(2)-C6 fungal-type" evidence="3">
    <location>
        <begin position="55"/>
        <end position="85"/>
    </location>
</feature>
<name>A0A1Y2MEP4_EPING</name>
<dbReference type="OMA" id="FQHACAQ"/>
<dbReference type="EMBL" id="KZ107838">
    <property type="protein sequence ID" value="OSS54596.1"/>
    <property type="molecule type" value="Genomic_DNA"/>
</dbReference>
<dbReference type="GO" id="GO:0000981">
    <property type="term" value="F:DNA-binding transcription factor activity, RNA polymerase II-specific"/>
    <property type="evidence" value="ECO:0007669"/>
    <property type="project" value="InterPro"/>
</dbReference>